<evidence type="ECO:0000259" key="2">
    <source>
        <dbReference type="Pfam" id="PF13439"/>
    </source>
</evidence>
<dbReference type="CDD" id="cd03820">
    <property type="entry name" value="GT4_AmsD-like"/>
    <property type="match status" value="1"/>
</dbReference>
<gene>
    <name evidence="3" type="ORF">Q4535_16695</name>
</gene>
<comment type="caution">
    <text evidence="3">The sequence shown here is derived from an EMBL/GenBank/DDBJ whole genome shotgun (WGS) entry which is preliminary data.</text>
</comment>
<feature type="domain" description="Glycosyl transferase family 1" evidence="1">
    <location>
        <begin position="182"/>
        <end position="331"/>
    </location>
</feature>
<dbReference type="RefSeq" id="WP_303595466.1">
    <property type="nucleotide sequence ID" value="NZ_JAUORK010000032.1"/>
</dbReference>
<sequence length="368" mass="40523">MKILFVVGNLSSDGGTERVTCEIASGLARSGHEVMITSLFGPATSSFALEDSITTCCLNLKEARGGARRSLGISSALLTKVRHQQADVVVLVDSILFAFCAPWAPFQRARIICWEHFNLATDHGSRLRSVGRSTAVRLADAIVVLTERDAEAWRARYRIRDKVGAIWNPVPHFPKPCEEDAASRTVLAVGRLTEQKGFDVLLNAWHKVVSVHPDWRLRIVGWGEDENDLKAQAWTLGLSDSVVFVGRTSQVEKEYQRAALYVMSSRWEGLPMTLLEAQSFGLPVVSTDCETGPAEILAGGSGVLVDVEDDEALAREIRDLITDEARRSEMSLLARDNAARFDADTLCGEWQQLLERLTSGRTRIADAS</sequence>
<keyword evidence="3" id="KW-0808">Transferase</keyword>
<dbReference type="SUPFAM" id="SSF53756">
    <property type="entry name" value="UDP-Glycosyltransferase/glycogen phosphorylase"/>
    <property type="match status" value="1"/>
</dbReference>
<dbReference type="EMBL" id="JAUORK010000032">
    <property type="protein sequence ID" value="MDO6673745.1"/>
    <property type="molecule type" value="Genomic_DNA"/>
</dbReference>
<dbReference type="Pfam" id="PF13439">
    <property type="entry name" value="Glyco_transf_4"/>
    <property type="match status" value="1"/>
</dbReference>
<protein>
    <submittedName>
        <fullName evidence="3">Glycosyltransferase family 4 protein</fullName>
        <ecNumber evidence="3">2.4.-.-</ecNumber>
    </submittedName>
</protein>
<reference evidence="3" key="1">
    <citation type="submission" date="2023-07" db="EMBL/GenBank/DDBJ databases">
        <title>Genome content predicts the carbon catabolic preferences of heterotrophic bacteria.</title>
        <authorList>
            <person name="Gralka M."/>
        </authorList>
    </citation>
    <scope>NUCLEOTIDE SEQUENCE</scope>
    <source>
        <strain evidence="3">C2R13</strain>
    </source>
</reference>
<dbReference type="AlphaFoldDB" id="A0AAP4WX55"/>
<keyword evidence="3" id="KW-0328">Glycosyltransferase</keyword>
<dbReference type="Pfam" id="PF00534">
    <property type="entry name" value="Glycos_transf_1"/>
    <property type="match status" value="1"/>
</dbReference>
<evidence type="ECO:0000313" key="3">
    <source>
        <dbReference type="EMBL" id="MDO6673745.1"/>
    </source>
</evidence>
<dbReference type="Proteomes" id="UP001170481">
    <property type="component" value="Unassembled WGS sequence"/>
</dbReference>
<evidence type="ECO:0000259" key="1">
    <source>
        <dbReference type="Pfam" id="PF00534"/>
    </source>
</evidence>
<feature type="domain" description="Glycosyltransferase subfamily 4-like N-terminal" evidence="2">
    <location>
        <begin position="14"/>
        <end position="170"/>
    </location>
</feature>
<dbReference type="EC" id="2.4.-.-" evidence="3"/>
<accession>A0AAP4WX55</accession>
<dbReference type="GO" id="GO:0016757">
    <property type="term" value="F:glycosyltransferase activity"/>
    <property type="evidence" value="ECO:0007669"/>
    <property type="project" value="UniProtKB-KW"/>
</dbReference>
<dbReference type="Gene3D" id="3.40.50.2000">
    <property type="entry name" value="Glycogen Phosphorylase B"/>
    <property type="match status" value="2"/>
</dbReference>
<dbReference type="PANTHER" id="PTHR12526">
    <property type="entry name" value="GLYCOSYLTRANSFERASE"/>
    <property type="match status" value="1"/>
</dbReference>
<dbReference type="GO" id="GO:1901135">
    <property type="term" value="P:carbohydrate derivative metabolic process"/>
    <property type="evidence" value="ECO:0007669"/>
    <property type="project" value="UniProtKB-ARBA"/>
</dbReference>
<dbReference type="PANTHER" id="PTHR12526:SF630">
    <property type="entry name" value="GLYCOSYLTRANSFERASE"/>
    <property type="match status" value="1"/>
</dbReference>
<proteinExistence type="predicted"/>
<name>A0AAP4WX55_9GAMM</name>
<dbReference type="InterPro" id="IPR028098">
    <property type="entry name" value="Glyco_trans_4-like_N"/>
</dbReference>
<evidence type="ECO:0000313" key="4">
    <source>
        <dbReference type="Proteomes" id="UP001170481"/>
    </source>
</evidence>
<dbReference type="InterPro" id="IPR001296">
    <property type="entry name" value="Glyco_trans_1"/>
</dbReference>
<organism evidence="3 4">
    <name type="scientific">Cobetia amphilecti</name>
    <dbReference type="NCBI Taxonomy" id="1055104"/>
    <lineage>
        <taxon>Bacteria</taxon>
        <taxon>Pseudomonadati</taxon>
        <taxon>Pseudomonadota</taxon>
        <taxon>Gammaproteobacteria</taxon>
        <taxon>Oceanospirillales</taxon>
        <taxon>Halomonadaceae</taxon>
        <taxon>Cobetia</taxon>
    </lineage>
</organism>